<feature type="compositionally biased region" description="Low complexity" evidence="1">
    <location>
        <begin position="74"/>
        <end position="110"/>
    </location>
</feature>
<accession>A0ABW3WHH0</accession>
<name>A0ABW3WHH0_9RHOO</name>
<dbReference type="RefSeq" id="WP_277829897.1">
    <property type="nucleotide sequence ID" value="NZ_JARQZE010000001.1"/>
</dbReference>
<keyword evidence="3" id="KW-1185">Reference proteome</keyword>
<organism evidence="2 3">
    <name type="scientific">Thauera mechernichensis</name>
    <dbReference type="NCBI Taxonomy" id="82788"/>
    <lineage>
        <taxon>Bacteria</taxon>
        <taxon>Pseudomonadati</taxon>
        <taxon>Pseudomonadota</taxon>
        <taxon>Betaproteobacteria</taxon>
        <taxon>Rhodocyclales</taxon>
        <taxon>Zoogloeaceae</taxon>
        <taxon>Thauera</taxon>
    </lineage>
</organism>
<evidence type="ECO:0000256" key="1">
    <source>
        <dbReference type="SAM" id="MobiDB-lite"/>
    </source>
</evidence>
<evidence type="ECO:0000313" key="2">
    <source>
        <dbReference type="EMBL" id="MFD1265029.1"/>
    </source>
</evidence>
<comment type="caution">
    <text evidence="2">The sequence shown here is derived from an EMBL/GenBank/DDBJ whole genome shotgun (WGS) entry which is preliminary data.</text>
</comment>
<feature type="region of interest" description="Disordered" evidence="1">
    <location>
        <begin position="70"/>
        <end position="115"/>
    </location>
</feature>
<gene>
    <name evidence="2" type="ORF">ACFQ4M_15750</name>
</gene>
<sequence length="180" mass="19273">MKREYVPPPELLKLIRRHMRGEVVTEEEVNRARAIRSVAFRKAPAGLADYQQAPGRGQRVGAPNVIDADERHSASAAPSPSGVAGPAAAGAPTVAATATPAPGARTGAGRLTDPTDEDRLQMLLALLRTMEHHLKAPVSAEVAARMLEVVEAWHDFAARQPDILARLEAVRAAANLYLVR</sequence>
<reference evidence="3" key="1">
    <citation type="journal article" date="2019" name="Int. J. Syst. Evol. Microbiol.">
        <title>The Global Catalogue of Microorganisms (GCM) 10K type strain sequencing project: providing services to taxonomists for standard genome sequencing and annotation.</title>
        <authorList>
            <consortium name="The Broad Institute Genomics Platform"/>
            <consortium name="The Broad Institute Genome Sequencing Center for Infectious Disease"/>
            <person name="Wu L."/>
            <person name="Ma J."/>
        </authorList>
    </citation>
    <scope>NUCLEOTIDE SEQUENCE [LARGE SCALE GENOMIC DNA]</scope>
    <source>
        <strain evidence="3">CCUG 48884</strain>
    </source>
</reference>
<protein>
    <submittedName>
        <fullName evidence="2">Phage repressor protein</fullName>
    </submittedName>
</protein>
<evidence type="ECO:0000313" key="3">
    <source>
        <dbReference type="Proteomes" id="UP001597158"/>
    </source>
</evidence>
<proteinExistence type="predicted"/>
<dbReference type="EMBL" id="JBHTMC010000027">
    <property type="protein sequence ID" value="MFD1265029.1"/>
    <property type="molecule type" value="Genomic_DNA"/>
</dbReference>
<dbReference type="Proteomes" id="UP001597158">
    <property type="component" value="Unassembled WGS sequence"/>
</dbReference>